<keyword evidence="1" id="KW-0812">Transmembrane</keyword>
<organism evidence="2 3">
    <name type="scientific">Streptococcus henryi</name>
    <dbReference type="NCBI Taxonomy" id="439219"/>
    <lineage>
        <taxon>Bacteria</taxon>
        <taxon>Bacillati</taxon>
        <taxon>Bacillota</taxon>
        <taxon>Bacilli</taxon>
        <taxon>Lactobacillales</taxon>
        <taxon>Streptococcaceae</taxon>
        <taxon>Streptococcus</taxon>
    </lineage>
</organism>
<feature type="transmembrane region" description="Helical" evidence="1">
    <location>
        <begin position="263"/>
        <end position="283"/>
    </location>
</feature>
<feature type="transmembrane region" description="Helical" evidence="1">
    <location>
        <begin position="161"/>
        <end position="178"/>
    </location>
</feature>
<dbReference type="STRING" id="439219.SAMN02910293_02066"/>
<feature type="transmembrane region" description="Helical" evidence="1">
    <location>
        <begin position="295"/>
        <end position="316"/>
    </location>
</feature>
<dbReference type="Proteomes" id="UP000182508">
    <property type="component" value="Unassembled WGS sequence"/>
</dbReference>
<feature type="transmembrane region" description="Helical" evidence="1">
    <location>
        <begin position="27"/>
        <end position="47"/>
    </location>
</feature>
<gene>
    <name evidence="2" type="ORF">SAMN02910293_02066</name>
</gene>
<protein>
    <recommendedName>
        <fullName evidence="4">Oligosaccharide repeat unit polymerase</fullName>
    </recommendedName>
</protein>
<keyword evidence="1" id="KW-1133">Transmembrane helix</keyword>
<evidence type="ECO:0000313" key="2">
    <source>
        <dbReference type="EMBL" id="SDB41963.1"/>
    </source>
</evidence>
<evidence type="ECO:0000256" key="1">
    <source>
        <dbReference type="SAM" id="Phobius"/>
    </source>
</evidence>
<feature type="transmembrane region" description="Helical" evidence="1">
    <location>
        <begin position="112"/>
        <end position="133"/>
    </location>
</feature>
<evidence type="ECO:0008006" key="4">
    <source>
        <dbReference type="Google" id="ProtNLM"/>
    </source>
</evidence>
<feature type="transmembrane region" description="Helical" evidence="1">
    <location>
        <begin position="54"/>
        <end position="72"/>
    </location>
</feature>
<name>A0A1G6D9W8_9STRE</name>
<dbReference type="EMBL" id="FMXP01000034">
    <property type="protein sequence ID" value="SDB41963.1"/>
    <property type="molecule type" value="Genomic_DNA"/>
</dbReference>
<feature type="transmembrane region" description="Helical" evidence="1">
    <location>
        <begin position="190"/>
        <end position="210"/>
    </location>
</feature>
<keyword evidence="1" id="KW-0472">Membrane</keyword>
<reference evidence="2 3" key="1">
    <citation type="submission" date="2016-10" db="EMBL/GenBank/DDBJ databases">
        <authorList>
            <person name="de Groot N.N."/>
        </authorList>
    </citation>
    <scope>NUCLEOTIDE SEQUENCE [LARGE SCALE GENOMIC DNA]</scope>
    <source>
        <strain evidence="2 3">A-4</strain>
    </source>
</reference>
<sequence>MLFLVIFVPIYMPSTLGTSVEIRNMFFSYLPGIILLSTLSLNINLVYKKEATITVFLFSLFQSLLGIFQSVFTKTVVPVEFNGESIVNTIYYLNGASSKNAYFLELGAKIRAFGMTDSGLTLSLFALLGFILTSNIKNKIIKLIASGIFLVSIYFSYTRAVWFLTIIYVFLIFLKNTWSEKALFQIMKLMLVFGLFFQFMLLGAVFLNNFNKDFVSFPTLTSRLIGLNYYFQNLNFRFPSVIFGQNFMNRISEFSIYSLDNELFKIISDIGLLGAGIMVYNYISTFKKILRSNSTFAFFLSLFFLGGVGNVLYYFFIPVCLLAVLTFEEEESC</sequence>
<keyword evidence="3" id="KW-1185">Reference proteome</keyword>
<proteinExistence type="predicted"/>
<evidence type="ECO:0000313" key="3">
    <source>
        <dbReference type="Proteomes" id="UP000182508"/>
    </source>
</evidence>
<accession>A0A1G6D9W8</accession>
<dbReference type="AlphaFoldDB" id="A0A1G6D9W8"/>